<evidence type="ECO:0000313" key="3">
    <source>
        <dbReference type="Proteomes" id="UP000250321"/>
    </source>
</evidence>
<name>A0A314ZL45_PRUYE</name>
<sequence length="139" mass="16167">MAFFGSNFLTGPYLRFQNVQRCRREWFLPAQKCDQWVHGANFLALRHVRCLLCNTCQNLTQRYVVGISVEKFWYVTTVYGCLLPHEGYFTARNVVPMLGLESKQGSGHQNKNKKEKKHGDSQSASKFWPEKIANHRVQN</sequence>
<evidence type="ECO:0000256" key="1">
    <source>
        <dbReference type="SAM" id="MobiDB-lite"/>
    </source>
</evidence>
<comment type="caution">
    <text evidence="2">The sequence shown here is derived from an EMBL/GenBank/DDBJ whole genome shotgun (WGS) entry which is preliminary data.</text>
</comment>
<evidence type="ECO:0000313" key="2">
    <source>
        <dbReference type="EMBL" id="PQQ17918.1"/>
    </source>
</evidence>
<accession>A0A314ZL45</accession>
<gene>
    <name evidence="2" type="ORF">Pyn_40640</name>
</gene>
<organism evidence="2 3">
    <name type="scientific">Prunus yedoensis var. nudiflora</name>
    <dbReference type="NCBI Taxonomy" id="2094558"/>
    <lineage>
        <taxon>Eukaryota</taxon>
        <taxon>Viridiplantae</taxon>
        <taxon>Streptophyta</taxon>
        <taxon>Embryophyta</taxon>
        <taxon>Tracheophyta</taxon>
        <taxon>Spermatophyta</taxon>
        <taxon>Magnoliopsida</taxon>
        <taxon>eudicotyledons</taxon>
        <taxon>Gunneridae</taxon>
        <taxon>Pentapetalae</taxon>
        <taxon>rosids</taxon>
        <taxon>fabids</taxon>
        <taxon>Rosales</taxon>
        <taxon>Rosaceae</taxon>
        <taxon>Amygdaloideae</taxon>
        <taxon>Amygdaleae</taxon>
        <taxon>Prunus</taxon>
    </lineage>
</organism>
<reference evidence="2 3" key="1">
    <citation type="submission" date="2018-02" db="EMBL/GenBank/DDBJ databases">
        <title>Draft genome of wild Prunus yedoensis var. nudiflora.</title>
        <authorList>
            <person name="Baek S."/>
            <person name="Kim J.-H."/>
            <person name="Choi K."/>
            <person name="Kim G.-B."/>
            <person name="Cho A."/>
            <person name="Jang H."/>
            <person name="Shin C.-H."/>
            <person name="Yu H.-J."/>
            <person name="Mun J.-H."/>
        </authorList>
    </citation>
    <scope>NUCLEOTIDE SEQUENCE [LARGE SCALE GENOMIC DNA]</scope>
    <source>
        <strain evidence="3">cv. Jeju island</strain>
        <tissue evidence="2">Leaf</tissue>
    </source>
</reference>
<proteinExistence type="predicted"/>
<dbReference type="EMBL" id="PJQY01000130">
    <property type="protein sequence ID" value="PQQ17918.1"/>
    <property type="molecule type" value="Genomic_DNA"/>
</dbReference>
<dbReference type="AlphaFoldDB" id="A0A314ZL45"/>
<feature type="region of interest" description="Disordered" evidence="1">
    <location>
        <begin position="101"/>
        <end position="139"/>
    </location>
</feature>
<keyword evidence="3" id="KW-1185">Reference proteome</keyword>
<protein>
    <submittedName>
        <fullName evidence="2">Uncharacterized protein</fullName>
    </submittedName>
</protein>
<dbReference type="Proteomes" id="UP000250321">
    <property type="component" value="Unassembled WGS sequence"/>
</dbReference>